<keyword evidence="3" id="KW-1185">Reference proteome</keyword>
<feature type="signal peptide" evidence="1">
    <location>
        <begin position="1"/>
        <end position="21"/>
    </location>
</feature>
<comment type="caution">
    <text evidence="2">The sequence shown here is derived from an EMBL/GenBank/DDBJ whole genome shotgun (WGS) entry which is preliminary data.</text>
</comment>
<evidence type="ECO:0000313" key="2">
    <source>
        <dbReference type="EMBL" id="MFB9136869.1"/>
    </source>
</evidence>
<reference evidence="2 3" key="1">
    <citation type="submission" date="2024-09" db="EMBL/GenBank/DDBJ databases">
        <authorList>
            <person name="Sun Q."/>
            <person name="Mori K."/>
        </authorList>
    </citation>
    <scope>NUCLEOTIDE SEQUENCE [LARGE SCALE GENOMIC DNA]</scope>
    <source>
        <strain evidence="2 3">CECT 8064</strain>
    </source>
</reference>
<protein>
    <submittedName>
        <fullName evidence="2">YfiR family protein</fullName>
    </submittedName>
</protein>
<organism evidence="2 3">
    <name type="scientific">Vibrio olivae</name>
    <dbReference type="NCBI Taxonomy" id="1243002"/>
    <lineage>
        <taxon>Bacteria</taxon>
        <taxon>Pseudomonadati</taxon>
        <taxon>Pseudomonadota</taxon>
        <taxon>Gammaproteobacteria</taxon>
        <taxon>Vibrionales</taxon>
        <taxon>Vibrionaceae</taxon>
        <taxon>Vibrio</taxon>
    </lineage>
</organism>
<proteinExistence type="predicted"/>
<dbReference type="Proteomes" id="UP001589645">
    <property type="component" value="Unassembled WGS sequence"/>
</dbReference>
<name>A0ABV5HRH4_9VIBR</name>
<evidence type="ECO:0000313" key="3">
    <source>
        <dbReference type="Proteomes" id="UP001589645"/>
    </source>
</evidence>
<accession>A0ABV5HRH4</accession>
<dbReference type="Pfam" id="PF13689">
    <property type="entry name" value="DUF4154"/>
    <property type="match status" value="1"/>
</dbReference>
<dbReference type="EMBL" id="JBHMEP010000007">
    <property type="protein sequence ID" value="MFB9136869.1"/>
    <property type="molecule type" value="Genomic_DNA"/>
</dbReference>
<sequence length="160" mass="18254">MFFKTLGLLFWSTLFSYSVSAAYTPEQVKAVYLFRIANFIYWKHEPQMKSVEFCLPDSPEVKKILQSIVTNKTVRHLPLHIADSDCDILFVTKQENLHYVEAAGANTVTIGDLEQFTRYGGVIELYNEDGRIKPKINLDNIGDYSVSSNLLRIAKIEGNK</sequence>
<dbReference type="InterPro" id="IPR025293">
    <property type="entry name" value="YfiR/HmsC-like"/>
</dbReference>
<evidence type="ECO:0000256" key="1">
    <source>
        <dbReference type="SAM" id="SignalP"/>
    </source>
</evidence>
<gene>
    <name evidence="2" type="ORF">ACFFUV_18015</name>
</gene>
<keyword evidence="1" id="KW-0732">Signal</keyword>
<dbReference type="RefSeq" id="WP_390195449.1">
    <property type="nucleotide sequence ID" value="NZ_JBHMEP010000007.1"/>
</dbReference>
<feature type="chain" id="PRO_5045218963" evidence="1">
    <location>
        <begin position="22"/>
        <end position="160"/>
    </location>
</feature>